<dbReference type="InterPro" id="IPR007219">
    <property type="entry name" value="XnlR_reg_dom"/>
</dbReference>
<accession>A0A507BIN2</accession>
<dbReference type="GO" id="GO:0008115">
    <property type="term" value="F:sarcosine oxidase activity"/>
    <property type="evidence" value="ECO:0007669"/>
    <property type="project" value="TreeGrafter"/>
</dbReference>
<organism evidence="10 11">
    <name type="scientific">Thyridium curvatum</name>
    <dbReference type="NCBI Taxonomy" id="1093900"/>
    <lineage>
        <taxon>Eukaryota</taxon>
        <taxon>Fungi</taxon>
        <taxon>Dikarya</taxon>
        <taxon>Ascomycota</taxon>
        <taxon>Pezizomycotina</taxon>
        <taxon>Sordariomycetes</taxon>
        <taxon>Sordariomycetidae</taxon>
        <taxon>Thyridiales</taxon>
        <taxon>Thyridiaceae</taxon>
        <taxon>Thyridium</taxon>
    </lineage>
</organism>
<dbReference type="Pfam" id="PF01266">
    <property type="entry name" value="DAO"/>
    <property type="match status" value="1"/>
</dbReference>
<evidence type="ECO:0000256" key="1">
    <source>
        <dbReference type="ARBA" id="ARBA00001974"/>
    </source>
</evidence>
<dbReference type="RefSeq" id="XP_031000335.1">
    <property type="nucleotide sequence ID" value="XM_031136675.1"/>
</dbReference>
<dbReference type="SMART" id="SM00906">
    <property type="entry name" value="Fungal_trans"/>
    <property type="match status" value="1"/>
</dbReference>
<keyword evidence="11" id="KW-1185">Reference proteome</keyword>
<dbReference type="InterPro" id="IPR001138">
    <property type="entry name" value="Zn2Cys6_DnaBD"/>
</dbReference>
<comment type="similarity">
    <text evidence="2">Belongs to the MSOX/MTOX family.</text>
</comment>
<sequence length="1147" mass="128680">MSDRSVLIVGGGVFGTSTAYHLSQRGYKKVTVLDRFDAPSKDSAATDLNKVVRADYPNPLYTKLGLEAMQEWKDPNSIFKGLYRETGWIMSAHSMTRDWLESARKTAEKTGRKGVKYMSAEEMRKTWPALTGEFPDWTNLWSPAAGWAPSGQAVLRMANAARSNGVRYICGDAGYVRKLIYEADGTCTGAVAADGTVHKADVVLLASGANTATLVELAKQEVSAYCSAIMVIQLEPHEVEKYKNIPIIDDFEQGIIFPPDENGMIKLCSCRCVTNYRNKFVPGSSILHSLGDYPHDGCPKEIEDEMRVFIREMIPELADRPFVSTKMCWDGMAGDLNFRVCPYPEKKNLYVATIGSNHGFKFLPVIGKYVADMLDGKLGQEWLDLWQWKYGKIPEGFQDPHPYPTRDLSELTGWRERHAPGRGKLPWTWSHNTAKTIIVVHELSSMSMGKGRGRKAVACQACHGHKVKCSGETPCQRCRARGRECRYPVRDQMLAVPESYLRELERQAAFARNNPASSSAGSPPNREIVAKMAQSESTNSQETLLGNSSAERFVQKLKEASSTANDEFDPVSPNTITSLSAAKYTYSRLDFDFLHPEVSFKLPPRPYAFHLLEVFEEGFCDYHFYRRRIFRDRLHETYANPGSQARDRNWLCRVSVVLALAESWDRGRYPAQTDGLGGSSQPFPPQISGHDDLSPPSDAALLSDSAAPPLPPGSGFFQQALMLLKISLEEPTVEDVEALNLIAMYCYLLNRRKTAYSYAGQSIRLAKLLSLDEPTATPLESPYAETPRASEARINAEHRKRVWWTSFCMDRMVSTELGLPPLHESVGKGLSLPSESALLMPHEREEFFDHQLLTAHAQLCLLKDKVVDTVTHHLRLKESDHPLDVLNSCIEMLQNWKASLPTHMSFSFEEGIPAKMVELPCTRILASLYLRHHQCFILLLRPLFLQEISALFLRQKASRCPPSILQPTESLLPEWNAGAMPLKLQCLDAARKNARILIDLWTIGKIAKFGYWESLHLFSSLAILSLSRAVITPDMLLSSMTAVPTDLDDPDLYTRARALLEEMARVGNLSAKDHMSLLADVEDMVARCLAESRATAQVGTENMTLFDMQGVDNIFEPSFEGLIDEQVWHDLDWENLLRGWAEINYPG</sequence>
<keyword evidence="5" id="KW-0274">FAD</keyword>
<evidence type="ECO:0000313" key="11">
    <source>
        <dbReference type="Proteomes" id="UP000319257"/>
    </source>
</evidence>
<dbReference type="PANTHER" id="PTHR10961">
    <property type="entry name" value="PEROXISOMAL SARCOSINE OXIDASE"/>
    <property type="match status" value="1"/>
</dbReference>
<dbReference type="PANTHER" id="PTHR10961:SF26">
    <property type="entry name" value="L-SACCHAROPINE OXIDASE"/>
    <property type="match status" value="1"/>
</dbReference>
<evidence type="ECO:0000256" key="5">
    <source>
        <dbReference type="ARBA" id="ARBA00022827"/>
    </source>
</evidence>
<dbReference type="SMART" id="SM00066">
    <property type="entry name" value="GAL4"/>
    <property type="match status" value="1"/>
</dbReference>
<keyword evidence="4" id="KW-0479">Metal-binding</keyword>
<dbReference type="STRING" id="1093900.A0A507BIN2"/>
<comment type="caution">
    <text evidence="10">The sequence shown here is derived from an EMBL/GenBank/DDBJ whole genome shotgun (WGS) entry which is preliminary data.</text>
</comment>
<dbReference type="CDD" id="cd00067">
    <property type="entry name" value="GAL4"/>
    <property type="match status" value="1"/>
</dbReference>
<feature type="compositionally biased region" description="Low complexity" evidence="8">
    <location>
        <begin position="694"/>
        <end position="705"/>
    </location>
</feature>
<dbReference type="AlphaFoldDB" id="A0A507BIN2"/>
<dbReference type="GO" id="GO:0051698">
    <property type="term" value="F:saccharopine oxidase activity"/>
    <property type="evidence" value="ECO:0007669"/>
    <property type="project" value="TreeGrafter"/>
</dbReference>
<dbReference type="Pfam" id="PF04082">
    <property type="entry name" value="Fungal_trans"/>
    <property type="match status" value="1"/>
</dbReference>
<keyword evidence="6" id="KW-0560">Oxidoreductase</keyword>
<dbReference type="Gene3D" id="3.50.50.60">
    <property type="entry name" value="FAD/NAD(P)-binding domain"/>
    <property type="match status" value="1"/>
</dbReference>
<dbReference type="GO" id="GO:0050660">
    <property type="term" value="F:flavin adenine dinucleotide binding"/>
    <property type="evidence" value="ECO:0007669"/>
    <property type="project" value="InterPro"/>
</dbReference>
<dbReference type="Gene3D" id="3.30.9.10">
    <property type="entry name" value="D-Amino Acid Oxidase, subunit A, domain 2"/>
    <property type="match status" value="1"/>
</dbReference>
<dbReference type="Proteomes" id="UP000319257">
    <property type="component" value="Unassembled WGS sequence"/>
</dbReference>
<feature type="domain" description="Zn(2)-C6 fungal-type" evidence="9">
    <location>
        <begin position="458"/>
        <end position="487"/>
    </location>
</feature>
<dbReference type="OrthoDB" id="2219495at2759"/>
<name>A0A507BIN2_9PEZI</name>
<evidence type="ECO:0000256" key="8">
    <source>
        <dbReference type="SAM" id="MobiDB-lite"/>
    </source>
</evidence>
<dbReference type="InterPro" id="IPR036188">
    <property type="entry name" value="FAD/NAD-bd_sf"/>
</dbReference>
<dbReference type="SUPFAM" id="SSF51905">
    <property type="entry name" value="FAD/NAD(P)-binding domain"/>
    <property type="match status" value="1"/>
</dbReference>
<keyword evidence="7" id="KW-0539">Nucleus</keyword>
<dbReference type="InterPro" id="IPR006076">
    <property type="entry name" value="FAD-dep_OxRdtase"/>
</dbReference>
<evidence type="ECO:0000256" key="3">
    <source>
        <dbReference type="ARBA" id="ARBA00022630"/>
    </source>
</evidence>
<dbReference type="GO" id="GO:0008270">
    <property type="term" value="F:zinc ion binding"/>
    <property type="evidence" value="ECO:0007669"/>
    <property type="project" value="InterPro"/>
</dbReference>
<reference evidence="10 11" key="1">
    <citation type="submission" date="2019-06" db="EMBL/GenBank/DDBJ databases">
        <title>Draft genome sequence of the filamentous fungus Phialemoniopsis curvata isolated from diesel fuel.</title>
        <authorList>
            <person name="Varaljay V.A."/>
            <person name="Lyon W.J."/>
            <person name="Crouch A.L."/>
            <person name="Drake C.E."/>
            <person name="Hollomon J.M."/>
            <person name="Nadeau L.J."/>
            <person name="Nunn H.S."/>
            <person name="Stevenson B.S."/>
            <person name="Bojanowski C.L."/>
            <person name="Crookes-Goodson W.J."/>
        </authorList>
    </citation>
    <scope>NUCLEOTIDE SEQUENCE [LARGE SCALE GENOMIC DNA]</scope>
    <source>
        <strain evidence="10 11">D216</strain>
    </source>
</reference>
<dbReference type="CDD" id="cd12148">
    <property type="entry name" value="fungal_TF_MHR"/>
    <property type="match status" value="1"/>
</dbReference>
<protein>
    <recommendedName>
        <fullName evidence="9">Zn(2)-C6 fungal-type domain-containing protein</fullName>
    </recommendedName>
</protein>
<dbReference type="EMBL" id="SKBQ01000010">
    <property type="protein sequence ID" value="TPX18624.1"/>
    <property type="molecule type" value="Genomic_DNA"/>
</dbReference>
<dbReference type="Gene3D" id="4.10.240.10">
    <property type="entry name" value="Zn(2)-C6 fungal-type DNA-binding domain"/>
    <property type="match status" value="1"/>
</dbReference>
<feature type="region of interest" description="Disordered" evidence="8">
    <location>
        <begin position="674"/>
        <end position="705"/>
    </location>
</feature>
<evidence type="ECO:0000256" key="4">
    <source>
        <dbReference type="ARBA" id="ARBA00022723"/>
    </source>
</evidence>
<keyword evidence="3" id="KW-0285">Flavoprotein</keyword>
<evidence type="ECO:0000256" key="6">
    <source>
        <dbReference type="ARBA" id="ARBA00023002"/>
    </source>
</evidence>
<dbReference type="Pfam" id="PF00172">
    <property type="entry name" value="Zn_clus"/>
    <property type="match status" value="1"/>
</dbReference>
<evidence type="ECO:0000256" key="7">
    <source>
        <dbReference type="ARBA" id="ARBA00023242"/>
    </source>
</evidence>
<dbReference type="InterPro" id="IPR036864">
    <property type="entry name" value="Zn2-C6_fun-type_DNA-bd_sf"/>
</dbReference>
<evidence type="ECO:0000259" key="9">
    <source>
        <dbReference type="PROSITE" id="PS50048"/>
    </source>
</evidence>
<dbReference type="GO" id="GO:0003677">
    <property type="term" value="F:DNA binding"/>
    <property type="evidence" value="ECO:0007669"/>
    <property type="project" value="InterPro"/>
</dbReference>
<dbReference type="PROSITE" id="PS50048">
    <property type="entry name" value="ZN2_CY6_FUNGAL_2"/>
    <property type="match status" value="1"/>
</dbReference>
<evidence type="ECO:0000256" key="2">
    <source>
        <dbReference type="ARBA" id="ARBA00010989"/>
    </source>
</evidence>
<dbReference type="GeneID" id="41969928"/>
<evidence type="ECO:0000313" key="10">
    <source>
        <dbReference type="EMBL" id="TPX18624.1"/>
    </source>
</evidence>
<dbReference type="SUPFAM" id="SSF57701">
    <property type="entry name" value="Zn2/Cys6 DNA-binding domain"/>
    <property type="match status" value="1"/>
</dbReference>
<dbReference type="GO" id="GO:0006351">
    <property type="term" value="P:DNA-templated transcription"/>
    <property type="evidence" value="ECO:0007669"/>
    <property type="project" value="InterPro"/>
</dbReference>
<dbReference type="GO" id="GO:0000981">
    <property type="term" value="F:DNA-binding transcription factor activity, RNA polymerase II-specific"/>
    <property type="evidence" value="ECO:0007669"/>
    <property type="project" value="InterPro"/>
</dbReference>
<gene>
    <name evidence="10" type="ORF">E0L32_002481</name>
</gene>
<proteinExistence type="inferred from homology"/>
<dbReference type="InterPro" id="IPR045170">
    <property type="entry name" value="MTOX"/>
</dbReference>
<dbReference type="InParanoid" id="A0A507BIN2"/>
<dbReference type="PROSITE" id="PS00463">
    <property type="entry name" value="ZN2_CY6_FUNGAL_1"/>
    <property type="match status" value="1"/>
</dbReference>
<comment type="cofactor">
    <cofactor evidence="1">
        <name>FAD</name>
        <dbReference type="ChEBI" id="CHEBI:57692"/>
    </cofactor>
</comment>